<dbReference type="EMBL" id="JARJCN010000021">
    <property type="protein sequence ID" value="KAJ7090924.1"/>
    <property type="molecule type" value="Genomic_DNA"/>
</dbReference>
<keyword evidence="3" id="KW-1185">Reference proteome</keyword>
<dbReference type="AlphaFoldDB" id="A0AAD6U6D4"/>
<gene>
    <name evidence="2" type="ORF">B0H15DRAFT_948674</name>
</gene>
<organism evidence="2 3">
    <name type="scientific">Mycena belliarum</name>
    <dbReference type="NCBI Taxonomy" id="1033014"/>
    <lineage>
        <taxon>Eukaryota</taxon>
        <taxon>Fungi</taxon>
        <taxon>Dikarya</taxon>
        <taxon>Basidiomycota</taxon>
        <taxon>Agaricomycotina</taxon>
        <taxon>Agaricomycetes</taxon>
        <taxon>Agaricomycetidae</taxon>
        <taxon>Agaricales</taxon>
        <taxon>Marasmiineae</taxon>
        <taxon>Mycenaceae</taxon>
        <taxon>Mycena</taxon>
    </lineage>
</organism>
<feature type="region of interest" description="Disordered" evidence="1">
    <location>
        <begin position="1"/>
        <end position="39"/>
    </location>
</feature>
<evidence type="ECO:0000313" key="2">
    <source>
        <dbReference type="EMBL" id="KAJ7090924.1"/>
    </source>
</evidence>
<evidence type="ECO:0000256" key="1">
    <source>
        <dbReference type="SAM" id="MobiDB-lite"/>
    </source>
</evidence>
<proteinExistence type="predicted"/>
<evidence type="ECO:0000313" key="3">
    <source>
        <dbReference type="Proteomes" id="UP001222325"/>
    </source>
</evidence>
<sequence length="389" mass="43244">MATDSVEPRWGQFPGEPERSYSSYFREQRAGPPIDETPSTRITQHAFTRHAGERTKTVSIFDPAQLTATFKTNVALDWHLVRLTLDTYGPILDQADTSDWSFGRNPNLLSPSVDSEPGFYPWFLRLIAAPVAHACNAVCTVLEDKGAGIHIPGFIRADIVIKTSSGGAADLIQRRYQPATKAYLRTPCSLYEFKCDNVLRVADTSTLARLVELAHTTTGYDFRADKSAQYSTHEGKLYNMICQASHTGHVVVATQTKYVLIRLSDTLHLETSEIFDVRGSPTQLDDMVTLVLFCTLAALGQFPAWVFRPYQGVFWDGAQQEQTEFCKPRKSSLLPLSWLRLEGEVVSSANNVSVARGRLLLFFLAACVVAKIAHGSADFFRDKSLPRSA</sequence>
<comment type="caution">
    <text evidence="2">The sequence shown here is derived from an EMBL/GenBank/DDBJ whole genome shotgun (WGS) entry which is preliminary data.</text>
</comment>
<accession>A0AAD6U6D4</accession>
<reference evidence="2" key="1">
    <citation type="submission" date="2023-03" db="EMBL/GenBank/DDBJ databases">
        <title>Massive genome expansion in bonnet fungi (Mycena s.s.) driven by repeated elements and novel gene families across ecological guilds.</title>
        <authorList>
            <consortium name="Lawrence Berkeley National Laboratory"/>
            <person name="Harder C.B."/>
            <person name="Miyauchi S."/>
            <person name="Viragh M."/>
            <person name="Kuo A."/>
            <person name="Thoen E."/>
            <person name="Andreopoulos B."/>
            <person name="Lu D."/>
            <person name="Skrede I."/>
            <person name="Drula E."/>
            <person name="Henrissat B."/>
            <person name="Morin E."/>
            <person name="Kohler A."/>
            <person name="Barry K."/>
            <person name="LaButti K."/>
            <person name="Morin E."/>
            <person name="Salamov A."/>
            <person name="Lipzen A."/>
            <person name="Mereny Z."/>
            <person name="Hegedus B."/>
            <person name="Baldrian P."/>
            <person name="Stursova M."/>
            <person name="Weitz H."/>
            <person name="Taylor A."/>
            <person name="Grigoriev I.V."/>
            <person name="Nagy L.G."/>
            <person name="Martin F."/>
            <person name="Kauserud H."/>
        </authorList>
    </citation>
    <scope>NUCLEOTIDE SEQUENCE</scope>
    <source>
        <strain evidence="2">CBHHK173m</strain>
    </source>
</reference>
<name>A0AAD6U6D4_9AGAR</name>
<protein>
    <submittedName>
        <fullName evidence="2">Uncharacterized protein</fullName>
    </submittedName>
</protein>
<dbReference type="Proteomes" id="UP001222325">
    <property type="component" value="Unassembled WGS sequence"/>
</dbReference>